<evidence type="ECO:0000256" key="6">
    <source>
        <dbReference type="ARBA" id="ARBA00037173"/>
    </source>
</evidence>
<dbReference type="FunFam" id="3.20.20.10:FF:000006">
    <property type="entry name" value="Ornithine decarboxylase 1"/>
    <property type="match status" value="1"/>
</dbReference>
<dbReference type="InterPro" id="IPR000183">
    <property type="entry name" value="Orn/DAP/Arg_de-COase"/>
</dbReference>
<dbReference type="Proteomes" id="UP000535478">
    <property type="component" value="Unassembled WGS sequence"/>
</dbReference>
<evidence type="ECO:0000256" key="1">
    <source>
        <dbReference type="ARBA" id="ARBA00001933"/>
    </source>
</evidence>
<dbReference type="CDD" id="cd00622">
    <property type="entry name" value="PLPDE_III_ODC"/>
    <property type="match status" value="1"/>
</dbReference>
<comment type="similarity">
    <text evidence="2 7">Belongs to the Orn/Lys/Arg decarboxylase class-II family.</text>
</comment>
<dbReference type="InterPro" id="IPR009006">
    <property type="entry name" value="Ala_racemase/Decarboxylase_C"/>
</dbReference>
<evidence type="ECO:0000259" key="10">
    <source>
        <dbReference type="Pfam" id="PF02784"/>
    </source>
</evidence>
<evidence type="ECO:0000256" key="2">
    <source>
        <dbReference type="ARBA" id="ARBA00008872"/>
    </source>
</evidence>
<evidence type="ECO:0000256" key="7">
    <source>
        <dbReference type="RuleBase" id="RU003737"/>
    </source>
</evidence>
<dbReference type="PANTHER" id="PTHR11482:SF4">
    <property type="entry name" value="ANTIZYME INHIBITOR 2"/>
    <property type="match status" value="1"/>
</dbReference>
<dbReference type="PROSITE" id="PS00879">
    <property type="entry name" value="ODR_DC_2_2"/>
    <property type="match status" value="1"/>
</dbReference>
<evidence type="ECO:0000256" key="3">
    <source>
        <dbReference type="ARBA" id="ARBA00022898"/>
    </source>
</evidence>
<feature type="region of interest" description="Disordered" evidence="8">
    <location>
        <begin position="295"/>
        <end position="359"/>
    </location>
</feature>
<feature type="non-terminal residue" evidence="11">
    <location>
        <position position="456"/>
    </location>
</feature>
<feature type="domain" description="Orn/DAP/Arg decarboxylase 2 C-terminal" evidence="9">
    <location>
        <begin position="308"/>
        <end position="383"/>
    </location>
</feature>
<dbReference type="InterPro" id="IPR029066">
    <property type="entry name" value="PLP-binding_barrel"/>
</dbReference>
<dbReference type="PANTHER" id="PTHR11482">
    <property type="entry name" value="ARGININE/DIAMINOPIMELATE/ORNITHINE DECARBOXYLASE"/>
    <property type="match status" value="1"/>
</dbReference>
<sequence length="456" mass="49309">MNGYLDESNFMMVEEGFTTRDLLENLLVELCQESDQQAFFMADLGDIVKKHLHFLKALPRVKPYFPVKCNGSEGVIRLLAELGAGFACTNKAEIARVQSIGVPADKIFYSSPCKQVAHIKYAAGHGVQLMTFDNEVELSKVARSHPRAREVMLLGIAADSSPSAHPSMTFGTTLESCRHLLETAKEQAVEVVGISFHLGSRGLEPQTFTQSVAAAQLAFEMGTELGYRMHLLDIGGGFPGTEDTRAWFEEMAAVINSALDLYFPDDCGVEIVARPGRYYVTSAFTFAASVTAMEEVPTEQPGSDGRWDSGMGLSVCPSPSETSPCSPPEEEPGSKRSLVPCPEPPSVSTSLRGPPGHPEDRIANGLDLPQLQVGDWLIFKDMGAYTIATSAPPGGGPQPHVTYTMSRLAWKTVQLFQGKTLPTEDDRESVCAPLSCGWEMADTLCVPPVFAPAGII</sequence>
<keyword evidence="12" id="KW-1185">Reference proteome</keyword>
<dbReference type="Gene3D" id="2.40.37.10">
    <property type="entry name" value="Lyase, Ornithine Decarboxylase, Chain A, domain 1"/>
    <property type="match status" value="1"/>
</dbReference>
<organism evidence="11 12">
    <name type="scientific">Uria aalge</name>
    <name type="common">Common mure</name>
    <name type="synonym">Colymbus aalge</name>
    <dbReference type="NCBI Taxonomy" id="13746"/>
    <lineage>
        <taxon>Eukaryota</taxon>
        <taxon>Metazoa</taxon>
        <taxon>Chordata</taxon>
        <taxon>Craniata</taxon>
        <taxon>Vertebrata</taxon>
        <taxon>Euteleostomi</taxon>
        <taxon>Archelosauria</taxon>
        <taxon>Archosauria</taxon>
        <taxon>Dinosauria</taxon>
        <taxon>Saurischia</taxon>
        <taxon>Theropoda</taxon>
        <taxon>Coelurosauria</taxon>
        <taxon>Aves</taxon>
        <taxon>Neognathae</taxon>
        <taxon>Neoaves</taxon>
        <taxon>Charadriiformes</taxon>
        <taxon>Alcidae</taxon>
        <taxon>Uria</taxon>
    </lineage>
</organism>
<name>A0A7L3TP66_URIAL</name>
<evidence type="ECO:0000256" key="5">
    <source>
        <dbReference type="ARBA" id="ARBA00023239"/>
    </source>
</evidence>
<evidence type="ECO:0000313" key="11">
    <source>
        <dbReference type="EMBL" id="NXV41357.1"/>
    </source>
</evidence>
<dbReference type="PROSITE" id="PS00878">
    <property type="entry name" value="ODR_DC_2_1"/>
    <property type="match status" value="1"/>
</dbReference>
<dbReference type="Gene3D" id="3.20.20.10">
    <property type="entry name" value="Alanine racemase"/>
    <property type="match status" value="1"/>
</dbReference>
<evidence type="ECO:0000256" key="8">
    <source>
        <dbReference type="SAM" id="MobiDB-lite"/>
    </source>
</evidence>
<dbReference type="GO" id="GO:0033387">
    <property type="term" value="P:putrescine biosynthetic process from arginine, via ornithine"/>
    <property type="evidence" value="ECO:0007669"/>
    <property type="project" value="TreeGrafter"/>
</dbReference>
<feature type="domain" description="Orn/DAP/Arg decarboxylase 2 N-terminal" evidence="10">
    <location>
        <begin position="44"/>
        <end position="280"/>
    </location>
</feature>
<protein>
    <submittedName>
        <fullName evidence="11">AZIN2 inhibitor</fullName>
    </submittedName>
</protein>
<proteinExistence type="inferred from homology"/>
<dbReference type="InterPro" id="IPR022643">
    <property type="entry name" value="De-COase2_C"/>
</dbReference>
<dbReference type="InterPro" id="IPR022644">
    <property type="entry name" value="De-COase2_N"/>
</dbReference>
<dbReference type="SUPFAM" id="SSF50621">
    <property type="entry name" value="Alanine racemase C-terminal domain-like"/>
    <property type="match status" value="1"/>
</dbReference>
<comment type="function">
    <text evidence="6">Catalyzes the first and rate-limiting step of polyamine biosynthesis that converts ornithine into putrescine, which is the precursor for the polyamines, spermidine and spermine. Polyamines are essential for cell proliferation and are implicated in cellular processes, ranging from DNA replication to apoptosis.</text>
</comment>
<dbReference type="InterPro" id="IPR022653">
    <property type="entry name" value="De-COase2_pyr-phos_BS"/>
</dbReference>
<accession>A0A7L3TP66</accession>
<comment type="caution">
    <text evidence="11">The sequence shown here is derived from an EMBL/GenBank/DDBJ whole genome shotgun (WGS) entry which is preliminary data.</text>
</comment>
<evidence type="ECO:0000256" key="4">
    <source>
        <dbReference type="ARBA" id="ARBA00023115"/>
    </source>
</evidence>
<dbReference type="PRINTS" id="PR01179">
    <property type="entry name" value="ODADCRBXLASE"/>
</dbReference>
<dbReference type="EMBL" id="VZUE01000018">
    <property type="protein sequence ID" value="NXV41357.1"/>
    <property type="molecule type" value="Genomic_DNA"/>
</dbReference>
<dbReference type="GO" id="GO:0016831">
    <property type="term" value="F:carboxy-lyase activity"/>
    <property type="evidence" value="ECO:0007669"/>
    <property type="project" value="UniProtKB-ARBA"/>
</dbReference>
<comment type="cofactor">
    <cofactor evidence="1">
        <name>pyridoxal 5'-phosphate</name>
        <dbReference type="ChEBI" id="CHEBI:597326"/>
    </cofactor>
</comment>
<keyword evidence="5" id="KW-0456">Lyase</keyword>
<dbReference type="AlphaFoldDB" id="A0A7L3TP66"/>
<feature type="non-terminal residue" evidence="11">
    <location>
        <position position="1"/>
    </location>
</feature>
<dbReference type="InterPro" id="IPR022657">
    <property type="entry name" value="De-COase2_CS"/>
</dbReference>
<dbReference type="GO" id="GO:0005737">
    <property type="term" value="C:cytoplasm"/>
    <property type="evidence" value="ECO:0007669"/>
    <property type="project" value="TreeGrafter"/>
</dbReference>
<gene>
    <name evidence="11" type="primary">Azin2</name>
    <name evidence="11" type="ORF">URIAAL_R09068</name>
</gene>
<dbReference type="Pfam" id="PF00278">
    <property type="entry name" value="Orn_DAP_Arg_deC"/>
    <property type="match status" value="1"/>
</dbReference>
<dbReference type="Pfam" id="PF02784">
    <property type="entry name" value="Orn_Arg_deC_N"/>
    <property type="match status" value="1"/>
</dbReference>
<evidence type="ECO:0000313" key="12">
    <source>
        <dbReference type="Proteomes" id="UP000535478"/>
    </source>
</evidence>
<dbReference type="SUPFAM" id="SSF51419">
    <property type="entry name" value="PLP-binding barrel"/>
    <property type="match status" value="1"/>
</dbReference>
<reference evidence="11 12" key="1">
    <citation type="submission" date="2019-09" db="EMBL/GenBank/DDBJ databases">
        <title>Bird 10,000 Genomes (B10K) Project - Family phase.</title>
        <authorList>
            <person name="Zhang G."/>
        </authorList>
    </citation>
    <scope>NUCLEOTIDE SEQUENCE [LARGE SCALE GENOMIC DNA]</scope>
    <source>
        <strain evidence="11">OUT-0019</strain>
        <tissue evidence="11">Blood</tissue>
    </source>
</reference>
<dbReference type="PRINTS" id="PR01182">
    <property type="entry name" value="ORNDCRBXLASE"/>
</dbReference>
<dbReference type="InterPro" id="IPR002433">
    <property type="entry name" value="Orn_de-COase"/>
</dbReference>
<keyword evidence="4" id="KW-0620">Polyamine biosynthesis</keyword>
<keyword evidence="3" id="KW-0663">Pyridoxal phosphate</keyword>
<evidence type="ECO:0000259" key="9">
    <source>
        <dbReference type="Pfam" id="PF00278"/>
    </source>
</evidence>